<dbReference type="EMBL" id="SJPL01000001">
    <property type="protein sequence ID" value="TWT71396.1"/>
    <property type="molecule type" value="Genomic_DNA"/>
</dbReference>
<protein>
    <recommendedName>
        <fullName evidence="3">3-keto-disaccharide hydrolase domain-containing protein</fullName>
    </recommendedName>
</protein>
<accession>A0A5C5Y6W6</accession>
<evidence type="ECO:0000313" key="1">
    <source>
        <dbReference type="EMBL" id="TWT71396.1"/>
    </source>
</evidence>
<sequence>MLATMPTCVQFQATSPPFRSVSRYPLASFMNTLKLFRSDSPSIHGATSSLIILVTIFTSISSVASGTHTHAAESNVVCVDSFERRELGPDLRSMIPDFRIEDGVLKGRQRKPDHGGSAHRLIQLPNGNVGIELRFNFQGARSFNLSCDDRSCQKVHAGHIARITVQPKRLTLYDDKEGVMRLDIRKLRKSGDPKQKAEGDRLSADATARFPLSLQQDRWYQLRLEIVADEMKVWIDGKMAGNLKSPGLKHPTKPDLRIGVWGSHPSHEVHFDDLRIQSIDNTVP</sequence>
<name>A0A5C5Y6W6_9PLAN</name>
<comment type="caution">
    <text evidence="1">The sequence shown here is derived from an EMBL/GenBank/DDBJ whole genome shotgun (WGS) entry which is preliminary data.</text>
</comment>
<dbReference type="Proteomes" id="UP000317238">
    <property type="component" value="Unassembled WGS sequence"/>
</dbReference>
<keyword evidence="2" id="KW-1185">Reference proteome</keyword>
<dbReference type="Gene3D" id="2.60.120.560">
    <property type="entry name" value="Exo-inulinase, domain 1"/>
    <property type="match status" value="1"/>
</dbReference>
<evidence type="ECO:0000313" key="2">
    <source>
        <dbReference type="Proteomes" id="UP000317238"/>
    </source>
</evidence>
<gene>
    <name evidence="1" type="ORF">Pan14r_37060</name>
</gene>
<evidence type="ECO:0008006" key="3">
    <source>
        <dbReference type="Google" id="ProtNLM"/>
    </source>
</evidence>
<proteinExistence type="predicted"/>
<organism evidence="1 2">
    <name type="scientific">Crateriforma conspicua</name>
    <dbReference type="NCBI Taxonomy" id="2527996"/>
    <lineage>
        <taxon>Bacteria</taxon>
        <taxon>Pseudomonadati</taxon>
        <taxon>Planctomycetota</taxon>
        <taxon>Planctomycetia</taxon>
        <taxon>Planctomycetales</taxon>
        <taxon>Planctomycetaceae</taxon>
        <taxon>Crateriforma</taxon>
    </lineage>
</organism>
<dbReference type="AlphaFoldDB" id="A0A5C5Y6W6"/>
<reference evidence="1 2" key="1">
    <citation type="submission" date="2019-02" db="EMBL/GenBank/DDBJ databases">
        <title>Deep-cultivation of Planctomycetes and their phenomic and genomic characterization uncovers novel biology.</title>
        <authorList>
            <person name="Wiegand S."/>
            <person name="Jogler M."/>
            <person name="Boedeker C."/>
            <person name="Pinto D."/>
            <person name="Vollmers J."/>
            <person name="Rivas-Marin E."/>
            <person name="Kohn T."/>
            <person name="Peeters S.H."/>
            <person name="Heuer A."/>
            <person name="Rast P."/>
            <person name="Oberbeckmann S."/>
            <person name="Bunk B."/>
            <person name="Jeske O."/>
            <person name="Meyerdierks A."/>
            <person name="Storesund J.E."/>
            <person name="Kallscheuer N."/>
            <person name="Luecker S."/>
            <person name="Lage O.M."/>
            <person name="Pohl T."/>
            <person name="Merkel B.J."/>
            <person name="Hornburger P."/>
            <person name="Mueller R.-W."/>
            <person name="Bruemmer F."/>
            <person name="Labrenz M."/>
            <person name="Spormann A.M."/>
            <person name="Op Den Camp H."/>
            <person name="Overmann J."/>
            <person name="Amann R."/>
            <person name="Jetten M.S.M."/>
            <person name="Mascher T."/>
            <person name="Medema M.H."/>
            <person name="Devos D.P."/>
            <person name="Kaster A.-K."/>
            <person name="Ovreas L."/>
            <person name="Rohde M."/>
            <person name="Galperin M.Y."/>
            <person name="Jogler C."/>
        </authorList>
    </citation>
    <scope>NUCLEOTIDE SEQUENCE [LARGE SCALE GENOMIC DNA]</scope>
    <source>
        <strain evidence="1 2">Pan14r</strain>
    </source>
</reference>